<feature type="transmembrane region" description="Helical" evidence="6">
    <location>
        <begin position="303"/>
        <end position="327"/>
    </location>
</feature>
<feature type="transmembrane region" description="Helical" evidence="6">
    <location>
        <begin position="426"/>
        <end position="443"/>
    </location>
</feature>
<feature type="transmembrane region" description="Helical" evidence="6">
    <location>
        <begin position="20"/>
        <end position="38"/>
    </location>
</feature>
<dbReference type="PANTHER" id="PTHR30250">
    <property type="entry name" value="PST FAMILY PREDICTED COLANIC ACID TRANSPORTER"/>
    <property type="match status" value="1"/>
</dbReference>
<keyword evidence="3 6" id="KW-0812">Transmembrane</keyword>
<reference evidence="7" key="1">
    <citation type="submission" date="2022-04" db="EMBL/GenBank/DDBJ databases">
        <title>Mucilaginibacter sp. RS28 isolated from freshwater.</title>
        <authorList>
            <person name="Ko S.-R."/>
        </authorList>
    </citation>
    <scope>NUCLEOTIDE SEQUENCE</scope>
    <source>
        <strain evidence="7">RS28</strain>
    </source>
</reference>
<feature type="transmembrane region" description="Helical" evidence="6">
    <location>
        <begin position="395"/>
        <end position="414"/>
    </location>
</feature>
<sequence>MSKKFKYLQSTFIKNSLWGVLSNIFQILFVSLFFAILARKYQPDEFAKFLISNTVYQILAAFSSMGLGQWFIREHVKNMYEDELTNKFMKMQLGLGGLFYGVNIVIALLLYRDAQIQILCVLLGTNIIFDNLINAIKTLNIAENRQQKTATVLAIDGLLKVIVAGMLFIYPFSTAVLSVLVVAVRLVTLSLFIQMGSANTLSVKSLWKAKVSYADLKNLVISNWRFIVISSISIIYWKLGNVIISKSMPLQNVADYEIAFRIFSVLQIIPVVASGTIYPQFIKYYNERNFNNLRFIYTNIFNVYTLFAIISYAFIYAFAPIIIPLVFGNGYPGAVACLQQMFLTFLLMPTVLLQANLLVAMRLERLDMRFNIISLLINICGCVAGLLFVRKLAVINYAVLGSFVVFHILQDVVLVRRKLITIAHCLSFYGAILAAPLICIYGNQHLNPYLFFGCALAVVGLIALYLFGIFKKKANLNFPDVHLNKSIALSEHNAA</sequence>
<dbReference type="InterPro" id="IPR050833">
    <property type="entry name" value="Poly_Biosynth_Transport"/>
</dbReference>
<name>A0A9X1X4X7_9SPHI</name>
<evidence type="ECO:0000256" key="1">
    <source>
        <dbReference type="ARBA" id="ARBA00004651"/>
    </source>
</evidence>
<feature type="transmembrane region" description="Helical" evidence="6">
    <location>
        <begin position="333"/>
        <end position="358"/>
    </location>
</feature>
<dbReference type="Proteomes" id="UP001139450">
    <property type="component" value="Unassembled WGS sequence"/>
</dbReference>
<evidence type="ECO:0000256" key="2">
    <source>
        <dbReference type="ARBA" id="ARBA00022475"/>
    </source>
</evidence>
<keyword evidence="4 6" id="KW-1133">Transmembrane helix</keyword>
<dbReference type="AlphaFoldDB" id="A0A9X1X4X7"/>
<keyword evidence="5 6" id="KW-0472">Membrane</keyword>
<feature type="transmembrane region" description="Helical" evidence="6">
    <location>
        <begin position="50"/>
        <end position="72"/>
    </location>
</feature>
<accession>A0A9X1X4X7</accession>
<feature type="transmembrane region" description="Helical" evidence="6">
    <location>
        <begin position="116"/>
        <end position="137"/>
    </location>
</feature>
<evidence type="ECO:0000256" key="6">
    <source>
        <dbReference type="SAM" id="Phobius"/>
    </source>
</evidence>
<feature type="transmembrane region" description="Helical" evidence="6">
    <location>
        <begin position="176"/>
        <end position="198"/>
    </location>
</feature>
<proteinExistence type="predicted"/>
<feature type="transmembrane region" description="Helical" evidence="6">
    <location>
        <begin position="93"/>
        <end position="110"/>
    </location>
</feature>
<evidence type="ECO:0000256" key="5">
    <source>
        <dbReference type="ARBA" id="ARBA00023136"/>
    </source>
</evidence>
<comment type="subcellular location">
    <subcellularLocation>
        <location evidence="1">Cell membrane</location>
        <topology evidence="1">Multi-pass membrane protein</topology>
    </subcellularLocation>
</comment>
<dbReference type="EMBL" id="JALJEJ010000007">
    <property type="protein sequence ID" value="MCJ8211013.1"/>
    <property type="molecule type" value="Genomic_DNA"/>
</dbReference>
<gene>
    <name evidence="7" type="ORF">MUY27_14940</name>
</gene>
<feature type="transmembrane region" description="Helical" evidence="6">
    <location>
        <begin position="219"/>
        <end position="238"/>
    </location>
</feature>
<dbReference type="PANTHER" id="PTHR30250:SF11">
    <property type="entry name" value="O-ANTIGEN TRANSPORTER-RELATED"/>
    <property type="match status" value="1"/>
</dbReference>
<feature type="transmembrane region" description="Helical" evidence="6">
    <location>
        <begin position="449"/>
        <end position="470"/>
    </location>
</feature>
<dbReference type="RefSeq" id="WP_245131192.1">
    <property type="nucleotide sequence ID" value="NZ_JALJEJ010000007.1"/>
</dbReference>
<organism evidence="7 8">
    <name type="scientific">Mucilaginibacter straminoryzae</name>
    <dbReference type="NCBI Taxonomy" id="2932774"/>
    <lineage>
        <taxon>Bacteria</taxon>
        <taxon>Pseudomonadati</taxon>
        <taxon>Bacteroidota</taxon>
        <taxon>Sphingobacteriia</taxon>
        <taxon>Sphingobacteriales</taxon>
        <taxon>Sphingobacteriaceae</taxon>
        <taxon>Mucilaginibacter</taxon>
    </lineage>
</organism>
<dbReference type="Pfam" id="PF13440">
    <property type="entry name" value="Polysacc_synt_3"/>
    <property type="match status" value="1"/>
</dbReference>
<evidence type="ECO:0000313" key="7">
    <source>
        <dbReference type="EMBL" id="MCJ8211013.1"/>
    </source>
</evidence>
<dbReference type="GO" id="GO:0005886">
    <property type="term" value="C:plasma membrane"/>
    <property type="evidence" value="ECO:0007669"/>
    <property type="project" value="UniProtKB-SubCell"/>
</dbReference>
<keyword evidence="8" id="KW-1185">Reference proteome</keyword>
<comment type="caution">
    <text evidence="7">The sequence shown here is derived from an EMBL/GenBank/DDBJ whole genome shotgun (WGS) entry which is preliminary data.</text>
</comment>
<keyword evidence="2" id="KW-1003">Cell membrane</keyword>
<evidence type="ECO:0000256" key="3">
    <source>
        <dbReference type="ARBA" id="ARBA00022692"/>
    </source>
</evidence>
<feature type="transmembrane region" description="Helical" evidence="6">
    <location>
        <begin position="149"/>
        <end position="170"/>
    </location>
</feature>
<feature type="transmembrane region" description="Helical" evidence="6">
    <location>
        <begin position="258"/>
        <end position="282"/>
    </location>
</feature>
<evidence type="ECO:0000313" key="8">
    <source>
        <dbReference type="Proteomes" id="UP001139450"/>
    </source>
</evidence>
<protein>
    <submittedName>
        <fullName evidence="7">Oligosaccharide flippase family protein</fullName>
    </submittedName>
</protein>
<feature type="transmembrane region" description="Helical" evidence="6">
    <location>
        <begin position="370"/>
        <end position="389"/>
    </location>
</feature>
<evidence type="ECO:0000256" key="4">
    <source>
        <dbReference type="ARBA" id="ARBA00022989"/>
    </source>
</evidence>